<protein>
    <recommendedName>
        <fullName evidence="1">Sieve element occlusion C-terminal domain-containing protein</fullName>
    </recommendedName>
</protein>
<dbReference type="Pfam" id="PF14577">
    <property type="entry name" value="SEO_C"/>
    <property type="match status" value="1"/>
</dbReference>
<dbReference type="AlphaFoldDB" id="A0AAV7ECA1"/>
<sequence length="438" mass="51224">MIWELWSLAYKVNMTHEQLRKHLDAWDHYIDEKIMTELTYVFEKRHFDNQEVLKILFSVKKGPTIQRASSPGKFDLEVLRDKEVILVISELALPPKQLLLLAQQTSVPLQNENDRSYEVVWIPFASSSLWSEDEMRIFHHLASSLPWYSLSQPWLLWPAVVNYIKQSWHFEHDPLMVILDQQGRVSSQDATDMIMIWGSKAYPFSAWREEELWVKENWSLQFVMDHVDPLASQLVEEGRTICIYGSNNLEWIKEFLSKIKDIKREGLQLELLYVGSSCSVERNASEILNFIAGEKLSRYLSEIEKYFFWTRLVAMRSSKERLGKNQKHDIIMQEVVSLLRSDESGEGWALIGKGSSTDILQLQGSVLIELLGLYQIWGEDVEKVGFSSAMRNAIDRPQLIKHCDHQKIVPHDEGYLFCEECRTPMKKFDLYQCSDRKI</sequence>
<evidence type="ECO:0000313" key="2">
    <source>
        <dbReference type="EMBL" id="KAG9446467.1"/>
    </source>
</evidence>
<dbReference type="PANTHER" id="PTHR33232:SF11">
    <property type="entry name" value="PROTEIN SIEVE ELEMENT OCCLUSION C"/>
    <property type="match status" value="1"/>
</dbReference>
<dbReference type="InterPro" id="IPR027944">
    <property type="entry name" value="SEO_C"/>
</dbReference>
<evidence type="ECO:0000259" key="1">
    <source>
        <dbReference type="Pfam" id="PF14577"/>
    </source>
</evidence>
<dbReference type="GO" id="GO:0010088">
    <property type="term" value="P:phloem development"/>
    <property type="evidence" value="ECO:0007669"/>
    <property type="project" value="InterPro"/>
</dbReference>
<feature type="domain" description="Sieve element occlusion C-terminal" evidence="1">
    <location>
        <begin position="208"/>
        <end position="434"/>
    </location>
</feature>
<reference evidence="2 3" key="1">
    <citation type="submission" date="2021-07" db="EMBL/GenBank/DDBJ databases">
        <title>The Aristolochia fimbriata genome: insights into angiosperm evolution, floral development and chemical biosynthesis.</title>
        <authorList>
            <person name="Jiao Y."/>
        </authorList>
    </citation>
    <scope>NUCLEOTIDE SEQUENCE [LARGE SCALE GENOMIC DNA]</scope>
    <source>
        <strain evidence="2">IBCAS-2021</strain>
        <tissue evidence="2">Leaf</tissue>
    </source>
</reference>
<dbReference type="InterPro" id="IPR039299">
    <property type="entry name" value="SEOA"/>
</dbReference>
<dbReference type="PANTHER" id="PTHR33232">
    <property type="entry name" value="PROTEIN SIEVE ELEMENT OCCLUSION B-LIKE"/>
    <property type="match status" value="1"/>
</dbReference>
<organism evidence="2 3">
    <name type="scientific">Aristolochia fimbriata</name>
    <name type="common">White veined hardy Dutchman's pipe vine</name>
    <dbReference type="NCBI Taxonomy" id="158543"/>
    <lineage>
        <taxon>Eukaryota</taxon>
        <taxon>Viridiplantae</taxon>
        <taxon>Streptophyta</taxon>
        <taxon>Embryophyta</taxon>
        <taxon>Tracheophyta</taxon>
        <taxon>Spermatophyta</taxon>
        <taxon>Magnoliopsida</taxon>
        <taxon>Magnoliidae</taxon>
        <taxon>Piperales</taxon>
        <taxon>Aristolochiaceae</taxon>
        <taxon>Aristolochia</taxon>
    </lineage>
</organism>
<proteinExistence type="predicted"/>
<dbReference type="Proteomes" id="UP000825729">
    <property type="component" value="Unassembled WGS sequence"/>
</dbReference>
<accession>A0AAV7ECA1</accession>
<dbReference type="EMBL" id="JAINDJ010000005">
    <property type="protein sequence ID" value="KAG9446467.1"/>
    <property type="molecule type" value="Genomic_DNA"/>
</dbReference>
<evidence type="ECO:0000313" key="3">
    <source>
        <dbReference type="Proteomes" id="UP000825729"/>
    </source>
</evidence>
<keyword evidence="3" id="KW-1185">Reference proteome</keyword>
<name>A0AAV7ECA1_ARIFI</name>
<comment type="caution">
    <text evidence="2">The sequence shown here is derived from an EMBL/GenBank/DDBJ whole genome shotgun (WGS) entry which is preliminary data.</text>
</comment>
<gene>
    <name evidence="2" type="ORF">H6P81_012595</name>
</gene>